<evidence type="ECO:0000259" key="4">
    <source>
        <dbReference type="Pfam" id="PF03328"/>
    </source>
</evidence>
<dbReference type="PANTHER" id="PTHR30502">
    <property type="entry name" value="2-KETO-3-DEOXY-L-RHAMNONATE ALDOLASE"/>
    <property type="match status" value="1"/>
</dbReference>
<dbReference type="InterPro" id="IPR050251">
    <property type="entry name" value="HpcH-HpaI_aldolase"/>
</dbReference>
<name>A0A0B6EUQ6_9CORY</name>
<dbReference type="STRING" id="161899.CSING_05045"/>
<dbReference type="EC" id="4.1.2.52" evidence="5"/>
<dbReference type="GO" id="GO:0016832">
    <property type="term" value="F:aldehyde-lyase activity"/>
    <property type="evidence" value="ECO:0007669"/>
    <property type="project" value="TreeGrafter"/>
</dbReference>
<dbReference type="Pfam" id="PF03328">
    <property type="entry name" value="HpcH_HpaI"/>
    <property type="match status" value="1"/>
</dbReference>
<evidence type="ECO:0000313" key="5">
    <source>
        <dbReference type="EMBL" id="AJI78548.1"/>
    </source>
</evidence>
<protein>
    <submittedName>
        <fullName evidence="5">2,4-dihydroxyhept-2-ene-1,7-dioic acid aldolase</fullName>
        <ecNumber evidence="5">4.1.2.52</ecNumber>
    </submittedName>
</protein>
<dbReference type="InterPro" id="IPR015813">
    <property type="entry name" value="Pyrv/PenolPyrv_kinase-like_dom"/>
</dbReference>
<dbReference type="KEGG" id="csx:CSING_05045"/>
<keyword evidence="3 5" id="KW-0456">Lyase</keyword>
<dbReference type="GO" id="GO:0046872">
    <property type="term" value="F:metal ion binding"/>
    <property type="evidence" value="ECO:0007669"/>
    <property type="project" value="UniProtKB-KW"/>
</dbReference>
<dbReference type="AlphaFoldDB" id="A0A0B6EUQ6"/>
<dbReference type="EMBL" id="CP010827">
    <property type="protein sequence ID" value="AJI78548.1"/>
    <property type="molecule type" value="Genomic_DNA"/>
</dbReference>
<dbReference type="PANTHER" id="PTHR30502:SF0">
    <property type="entry name" value="PHOSPHOENOLPYRUVATE CARBOXYLASE FAMILY PROTEIN"/>
    <property type="match status" value="1"/>
</dbReference>
<evidence type="ECO:0000256" key="1">
    <source>
        <dbReference type="ARBA" id="ARBA00005568"/>
    </source>
</evidence>
<dbReference type="Gene3D" id="3.20.20.60">
    <property type="entry name" value="Phosphoenolpyruvate-binding domains"/>
    <property type="match status" value="1"/>
</dbReference>
<reference evidence="5 6" key="1">
    <citation type="journal article" date="2015" name="Genome Announc.">
        <title>Complete Genome Sequence and Annotation of Corynebacterium singulare DSM 44357, Isolated from a Human Semen Specimen.</title>
        <authorList>
            <person name="Merten M."/>
            <person name="Brinkrolf K."/>
            <person name="Albersmeier A."/>
            <person name="Kutter Y."/>
            <person name="Ruckert C."/>
            <person name="Tauch A."/>
        </authorList>
    </citation>
    <scope>NUCLEOTIDE SEQUENCE [LARGE SCALE GENOMIC DNA]</scope>
    <source>
        <strain evidence="5">IBS B52218</strain>
    </source>
</reference>
<dbReference type="Proteomes" id="UP000031890">
    <property type="component" value="Chromosome"/>
</dbReference>
<keyword evidence="2" id="KW-0479">Metal-binding</keyword>
<sequence length="249" mass="26614">MTHAPNTAVWLTEPSAAAIEIAKIAGYDTIVLDVEHGPYSLHALDWMLPLINANDMTSIVKVTGPNREAIQQALDLGADAVAIPHIESADHARAITAYAKFPPLGQRSFAGGRTSSYVGFTNAWVTDQDTNTKCYAMIEDATAFDEIDDILALGTVDGVFIGPSDLSMSRGHGAYEPQGQALDDVATIAQAANNANKPWILPAWSEQEKKLAVQHGAHTIIATMQFGVLLSGFEQAAQQTTDIINANNN</sequence>
<dbReference type="SUPFAM" id="SSF51621">
    <property type="entry name" value="Phosphoenolpyruvate/pyruvate domain"/>
    <property type="match status" value="1"/>
</dbReference>
<evidence type="ECO:0000256" key="3">
    <source>
        <dbReference type="ARBA" id="ARBA00023239"/>
    </source>
</evidence>
<feature type="domain" description="HpcH/HpaI aldolase/citrate lyase" evidence="4">
    <location>
        <begin position="8"/>
        <end position="197"/>
    </location>
</feature>
<gene>
    <name evidence="5" type="ORF">CSING_05045</name>
</gene>
<accession>A0A0B6EUQ6</accession>
<evidence type="ECO:0000313" key="6">
    <source>
        <dbReference type="Proteomes" id="UP000031890"/>
    </source>
</evidence>
<comment type="similarity">
    <text evidence="1">Belongs to the HpcH/HpaI aldolase family.</text>
</comment>
<evidence type="ECO:0000256" key="2">
    <source>
        <dbReference type="ARBA" id="ARBA00022723"/>
    </source>
</evidence>
<dbReference type="OrthoDB" id="86160at2"/>
<dbReference type="InterPro" id="IPR040442">
    <property type="entry name" value="Pyrv_kinase-like_dom_sf"/>
</dbReference>
<dbReference type="InterPro" id="IPR005000">
    <property type="entry name" value="Aldolase/citrate-lyase_domain"/>
</dbReference>
<dbReference type="GO" id="GO:0005737">
    <property type="term" value="C:cytoplasm"/>
    <property type="evidence" value="ECO:0007669"/>
    <property type="project" value="TreeGrafter"/>
</dbReference>
<proteinExistence type="inferred from homology"/>
<dbReference type="HOGENOM" id="CLU_059964_4_1_11"/>
<organism evidence="5 6">
    <name type="scientific">Corynebacterium singulare</name>
    <dbReference type="NCBI Taxonomy" id="161899"/>
    <lineage>
        <taxon>Bacteria</taxon>
        <taxon>Bacillati</taxon>
        <taxon>Actinomycetota</taxon>
        <taxon>Actinomycetes</taxon>
        <taxon>Mycobacteriales</taxon>
        <taxon>Corynebacteriaceae</taxon>
        <taxon>Corynebacterium</taxon>
    </lineage>
</organism>